<gene>
    <name evidence="2" type="ORF">H7B67_09805</name>
</gene>
<keyword evidence="3" id="KW-1185">Reference proteome</keyword>
<protein>
    <submittedName>
        <fullName evidence="2">HEAT repeat domain-containing protein</fullName>
    </submittedName>
</protein>
<dbReference type="EMBL" id="JACJVQ010000006">
    <property type="protein sequence ID" value="MBB6634406.1"/>
    <property type="molecule type" value="Genomic_DNA"/>
</dbReference>
<dbReference type="AlphaFoldDB" id="A0A841SUX8"/>
<evidence type="ECO:0000313" key="2">
    <source>
        <dbReference type="EMBL" id="MBB6634406.1"/>
    </source>
</evidence>
<keyword evidence="1" id="KW-1133">Transmembrane helix</keyword>
<feature type="transmembrane region" description="Helical" evidence="1">
    <location>
        <begin position="6"/>
        <end position="26"/>
    </location>
</feature>
<dbReference type="InterPro" id="IPR004155">
    <property type="entry name" value="PBS_lyase_HEAT"/>
</dbReference>
<accession>A0A841SUX8</accession>
<dbReference type="SMART" id="SM00567">
    <property type="entry name" value="EZ_HEAT"/>
    <property type="match status" value="4"/>
</dbReference>
<reference evidence="2 3" key="1">
    <citation type="submission" date="2020-08" db="EMBL/GenBank/DDBJ databases">
        <title>Cohnella phylogeny.</title>
        <authorList>
            <person name="Dunlap C."/>
        </authorList>
    </citation>
    <scope>NUCLEOTIDE SEQUENCE [LARGE SCALE GENOMIC DNA]</scope>
    <source>
        <strain evidence="2 3">DSM 25241</strain>
    </source>
</reference>
<dbReference type="SUPFAM" id="SSF48371">
    <property type="entry name" value="ARM repeat"/>
    <property type="match status" value="1"/>
</dbReference>
<evidence type="ECO:0000256" key="1">
    <source>
        <dbReference type="SAM" id="Phobius"/>
    </source>
</evidence>
<dbReference type="InterPro" id="IPR011989">
    <property type="entry name" value="ARM-like"/>
</dbReference>
<dbReference type="Gene3D" id="1.25.10.10">
    <property type="entry name" value="Leucine-rich Repeat Variant"/>
    <property type="match status" value="1"/>
</dbReference>
<keyword evidence="1" id="KW-0812">Transmembrane</keyword>
<organism evidence="2 3">
    <name type="scientific">Cohnella thailandensis</name>
    <dbReference type="NCBI Taxonomy" id="557557"/>
    <lineage>
        <taxon>Bacteria</taxon>
        <taxon>Bacillati</taxon>
        <taxon>Bacillota</taxon>
        <taxon>Bacilli</taxon>
        <taxon>Bacillales</taxon>
        <taxon>Paenibacillaceae</taxon>
        <taxon>Cohnella</taxon>
    </lineage>
</organism>
<dbReference type="RefSeq" id="WP_185119610.1">
    <property type="nucleotide sequence ID" value="NZ_JACJVQ010000006.1"/>
</dbReference>
<proteinExistence type="predicted"/>
<comment type="caution">
    <text evidence="2">The sequence shown here is derived from an EMBL/GenBank/DDBJ whole genome shotgun (WGS) entry which is preliminary data.</text>
</comment>
<dbReference type="InterPro" id="IPR016024">
    <property type="entry name" value="ARM-type_fold"/>
</dbReference>
<name>A0A841SUX8_9BACL</name>
<sequence length="357" mass="41737">MTFVLVFLLTAVSLALLATIYFYLLIRKWVNIRERNKRKKWYDEHSRAIDAFLFAGGSADSFVPRKKHHFEALENTFGDFLSNVRVEGDFSHFNDVMERYFVPWYREQLRSRSWSERMNALYFIHRFRLASMQPELIRHLSGKSCSEEEKHEIFLLLADFGYEGLPDLMGGSRELPTFLLNELMCRIVSQDKIDEYVERFEDLSAPWQSALLEAARELHLRTDKLQELLERLMSSDRPELRVKALKTLAALGHLSSIEAFLNWLETSKKSGEWDRPQSAGEKLMAARLMGSIRRERFLPHLQELIGDSAYGVRAEAARSLRQYSQGKRMLSELSVNHPDAYARSIAQEWIERNPDHE</sequence>
<evidence type="ECO:0000313" key="3">
    <source>
        <dbReference type="Proteomes" id="UP000535838"/>
    </source>
</evidence>
<keyword evidence="1" id="KW-0472">Membrane</keyword>
<dbReference type="Proteomes" id="UP000535838">
    <property type="component" value="Unassembled WGS sequence"/>
</dbReference>